<gene>
    <name evidence="2" type="ORF">AKG95_29235</name>
</gene>
<geneLocation type="plasmid" evidence="2">
    <name>pMEG01</name>
</geneLocation>
<dbReference type="Proteomes" id="UP000179840">
    <property type="component" value="Unassembled WGS sequence"/>
</dbReference>
<dbReference type="EMBL" id="LFKP01000016">
    <property type="protein sequence ID" value="OHV93844.1"/>
    <property type="molecule type" value="Genomic_DNA"/>
</dbReference>
<sequence length="195" mass="21852">MEPGVKESATILSAQLIDLHIIWTQYCQLYEDAGSVEVLNRSAGLFFKIVQDVLWDRVLLGICRFIDPAEAKGGKNKNLTLRSLAPLIADIELKGKVQDACNAALSSAEFALNHRNKRIAHQDHYYATAPELFEMSPVSRRSVEEMLENLRAVMRLIDSHYNDTDVLYDKTVLVSGADRVVVKLKKLEKLVGPSI</sequence>
<dbReference type="Pfam" id="PF18734">
    <property type="entry name" value="HEPN_AbiU2"/>
    <property type="match status" value="1"/>
</dbReference>
<evidence type="ECO:0000259" key="1">
    <source>
        <dbReference type="Pfam" id="PF18734"/>
    </source>
</evidence>
<dbReference type="AlphaFoldDB" id="A0A1S1U228"/>
<evidence type="ECO:0000313" key="2">
    <source>
        <dbReference type="EMBL" id="OHV93844.1"/>
    </source>
</evidence>
<organism evidence="2 3">
    <name type="scientific">Janthinobacterium lividum</name>
    <dbReference type="NCBI Taxonomy" id="29581"/>
    <lineage>
        <taxon>Bacteria</taxon>
        <taxon>Pseudomonadati</taxon>
        <taxon>Pseudomonadota</taxon>
        <taxon>Betaproteobacteria</taxon>
        <taxon>Burkholderiales</taxon>
        <taxon>Oxalobacteraceae</taxon>
        <taxon>Janthinobacterium</taxon>
    </lineage>
</organism>
<protein>
    <recommendedName>
        <fullName evidence="1">HEPN AbiU2-like domain-containing protein</fullName>
    </recommendedName>
</protein>
<accession>A0A1S1U228</accession>
<name>A0A1S1U228_9BURK</name>
<dbReference type="InterPro" id="IPR040704">
    <property type="entry name" value="HEPN_AbiU2"/>
</dbReference>
<evidence type="ECO:0000313" key="3">
    <source>
        <dbReference type="Proteomes" id="UP000179840"/>
    </source>
</evidence>
<proteinExistence type="predicted"/>
<reference evidence="2 3" key="1">
    <citation type="submission" date="2015-06" db="EMBL/GenBank/DDBJ databases">
        <title>Draft genome sequencing of a biphenyl-degrading bacterium, Janthinobacterium lividum MEG1.</title>
        <authorList>
            <person name="Shimodaira J."/>
            <person name="Hatta T."/>
        </authorList>
    </citation>
    <scope>NUCLEOTIDE SEQUENCE [LARGE SCALE GENOMIC DNA]</scope>
    <source>
        <strain evidence="2 3">MEG1</strain>
        <plasmid evidence="2">pMEG01</plasmid>
    </source>
</reference>
<feature type="domain" description="HEPN AbiU2-like" evidence="1">
    <location>
        <begin position="12"/>
        <end position="164"/>
    </location>
</feature>
<keyword evidence="2" id="KW-0614">Plasmid</keyword>
<comment type="caution">
    <text evidence="2">The sequence shown here is derived from an EMBL/GenBank/DDBJ whole genome shotgun (WGS) entry which is preliminary data.</text>
</comment>